<evidence type="ECO:0000313" key="2">
    <source>
        <dbReference type="EMBL" id="NKX52683.1"/>
    </source>
</evidence>
<organism evidence="2 3">
    <name type="scientific">Arthrobacter deserti</name>
    <dbReference type="NCBI Taxonomy" id="1742687"/>
    <lineage>
        <taxon>Bacteria</taxon>
        <taxon>Bacillati</taxon>
        <taxon>Actinomycetota</taxon>
        <taxon>Actinomycetes</taxon>
        <taxon>Micrococcales</taxon>
        <taxon>Micrococcaceae</taxon>
        <taxon>Arthrobacter</taxon>
    </lineage>
</organism>
<accession>A0ABX1JUN1</accession>
<proteinExistence type="predicted"/>
<evidence type="ECO:0000313" key="3">
    <source>
        <dbReference type="Proteomes" id="UP000523795"/>
    </source>
</evidence>
<gene>
    <name evidence="2" type="ORF">HER39_19320</name>
</gene>
<reference evidence="2 3" key="1">
    <citation type="submission" date="2020-04" db="EMBL/GenBank/DDBJ databases">
        <authorList>
            <person name="Liu S."/>
        </authorList>
    </citation>
    <scope>NUCLEOTIDE SEQUENCE [LARGE SCALE GENOMIC DNA]</scope>
    <source>
        <strain evidence="2 3">CGMCC 1.15091</strain>
    </source>
</reference>
<name>A0ABX1JUN1_9MICC</name>
<dbReference type="EMBL" id="JAAZSR010000664">
    <property type="protein sequence ID" value="NKX52683.1"/>
    <property type="molecule type" value="Genomic_DNA"/>
</dbReference>
<feature type="chain" id="PRO_5046128806" evidence="1">
    <location>
        <begin position="23"/>
        <end position="66"/>
    </location>
</feature>
<dbReference type="Proteomes" id="UP000523795">
    <property type="component" value="Unassembled WGS sequence"/>
</dbReference>
<keyword evidence="1" id="KW-0732">Signal</keyword>
<comment type="caution">
    <text evidence="2">The sequence shown here is derived from an EMBL/GenBank/DDBJ whole genome shotgun (WGS) entry which is preliminary data.</text>
</comment>
<keyword evidence="3" id="KW-1185">Reference proteome</keyword>
<feature type="non-terminal residue" evidence="2">
    <location>
        <position position="66"/>
    </location>
</feature>
<sequence length="66" mass="6341">MRKALTLIGTGIAAALALSACGGGDNASAPSAAATLGPANPTTVTVGASPVPHAKILEFVDQNLAK</sequence>
<evidence type="ECO:0000256" key="1">
    <source>
        <dbReference type="SAM" id="SignalP"/>
    </source>
</evidence>
<feature type="signal peptide" evidence="1">
    <location>
        <begin position="1"/>
        <end position="22"/>
    </location>
</feature>
<dbReference type="PROSITE" id="PS51257">
    <property type="entry name" value="PROKAR_LIPOPROTEIN"/>
    <property type="match status" value="1"/>
</dbReference>
<protein>
    <submittedName>
        <fullName evidence="2">ABC transporter</fullName>
    </submittedName>
</protein>